<proteinExistence type="predicted"/>
<dbReference type="InterPro" id="IPR000198">
    <property type="entry name" value="RhoGAP_dom"/>
</dbReference>
<dbReference type="InterPro" id="IPR029058">
    <property type="entry name" value="AB_hydrolase_fold"/>
</dbReference>
<gene>
    <name evidence="4" type="ORF">GOMPHAMPRED_000307</name>
</gene>
<dbReference type="Pfam" id="PF00620">
    <property type="entry name" value="RhoGAP"/>
    <property type="match status" value="1"/>
</dbReference>
<organism evidence="4 5">
    <name type="scientific">Gomphillus americanus</name>
    <dbReference type="NCBI Taxonomy" id="1940652"/>
    <lineage>
        <taxon>Eukaryota</taxon>
        <taxon>Fungi</taxon>
        <taxon>Dikarya</taxon>
        <taxon>Ascomycota</taxon>
        <taxon>Pezizomycotina</taxon>
        <taxon>Lecanoromycetes</taxon>
        <taxon>OSLEUM clade</taxon>
        <taxon>Ostropomycetidae</taxon>
        <taxon>Ostropales</taxon>
        <taxon>Graphidaceae</taxon>
        <taxon>Gomphilloideae</taxon>
        <taxon>Gomphillus</taxon>
    </lineage>
</organism>
<evidence type="ECO:0000256" key="2">
    <source>
        <dbReference type="SAM" id="MobiDB-lite"/>
    </source>
</evidence>
<feature type="domain" description="Rho-GAP" evidence="3">
    <location>
        <begin position="338"/>
        <end position="528"/>
    </location>
</feature>
<dbReference type="Proteomes" id="UP000664169">
    <property type="component" value="Unassembled WGS sequence"/>
</dbReference>
<evidence type="ECO:0000313" key="5">
    <source>
        <dbReference type="Proteomes" id="UP000664169"/>
    </source>
</evidence>
<dbReference type="PANTHER" id="PTHR23176">
    <property type="entry name" value="RHO/RAC/CDC GTPASE-ACTIVATING PROTEIN"/>
    <property type="match status" value="1"/>
</dbReference>
<evidence type="ECO:0000256" key="1">
    <source>
        <dbReference type="ARBA" id="ARBA00022468"/>
    </source>
</evidence>
<dbReference type="GO" id="GO:0005938">
    <property type="term" value="C:cell cortex"/>
    <property type="evidence" value="ECO:0007669"/>
    <property type="project" value="UniProtKB-ARBA"/>
</dbReference>
<keyword evidence="5" id="KW-1185">Reference proteome</keyword>
<dbReference type="OrthoDB" id="437889at2759"/>
<dbReference type="Gene3D" id="3.40.50.1820">
    <property type="entry name" value="alpha/beta hydrolase"/>
    <property type="match status" value="1"/>
</dbReference>
<keyword evidence="1" id="KW-0343">GTPase activation</keyword>
<evidence type="ECO:0000313" key="4">
    <source>
        <dbReference type="EMBL" id="CAF9903491.1"/>
    </source>
</evidence>
<evidence type="ECO:0000259" key="3">
    <source>
        <dbReference type="PROSITE" id="PS50238"/>
    </source>
</evidence>
<comment type="caution">
    <text evidence="4">The sequence shown here is derived from an EMBL/GenBank/DDBJ whole genome shotgun (WGS) entry which is preliminary data.</text>
</comment>
<accession>A0A8H3EAJ8</accession>
<dbReference type="EMBL" id="CAJPDQ010000001">
    <property type="protein sequence ID" value="CAF9903491.1"/>
    <property type="molecule type" value="Genomic_DNA"/>
</dbReference>
<dbReference type="SUPFAM" id="SSF48350">
    <property type="entry name" value="GTPase activation domain, GAP"/>
    <property type="match status" value="1"/>
</dbReference>
<dbReference type="AlphaFoldDB" id="A0A8H3EAJ8"/>
<dbReference type="GO" id="GO:0007165">
    <property type="term" value="P:signal transduction"/>
    <property type="evidence" value="ECO:0007669"/>
    <property type="project" value="InterPro"/>
</dbReference>
<dbReference type="Gene3D" id="1.10.555.10">
    <property type="entry name" value="Rho GTPase activation protein"/>
    <property type="match status" value="1"/>
</dbReference>
<dbReference type="InterPro" id="IPR050729">
    <property type="entry name" value="Rho-GAP"/>
</dbReference>
<dbReference type="SUPFAM" id="SSF53474">
    <property type="entry name" value="alpha/beta-Hydrolases"/>
    <property type="match status" value="1"/>
</dbReference>
<feature type="region of interest" description="Disordered" evidence="2">
    <location>
        <begin position="1"/>
        <end position="26"/>
    </location>
</feature>
<dbReference type="PANTHER" id="PTHR23176:SF136">
    <property type="entry name" value="RHO GTPASE ACTIVATOR (RGD1)"/>
    <property type="match status" value="1"/>
</dbReference>
<name>A0A8H3EAJ8_9LECA</name>
<protein>
    <recommendedName>
        <fullName evidence="3">Rho-GAP domain-containing protein</fullName>
    </recommendedName>
</protein>
<dbReference type="PROSITE" id="PS50238">
    <property type="entry name" value="RHOGAP"/>
    <property type="match status" value="1"/>
</dbReference>
<dbReference type="SMART" id="SM00324">
    <property type="entry name" value="RhoGAP"/>
    <property type="match status" value="1"/>
</dbReference>
<dbReference type="GO" id="GO:0005096">
    <property type="term" value="F:GTPase activator activity"/>
    <property type="evidence" value="ECO:0007669"/>
    <property type="project" value="UniProtKB-KW"/>
</dbReference>
<reference evidence="4" key="1">
    <citation type="submission" date="2021-03" db="EMBL/GenBank/DDBJ databases">
        <authorList>
            <person name="Tagirdzhanova G."/>
        </authorList>
    </citation>
    <scope>NUCLEOTIDE SEQUENCE</scope>
</reference>
<dbReference type="InterPro" id="IPR008936">
    <property type="entry name" value="Rho_GTPase_activation_prot"/>
</dbReference>
<sequence length="531" mass="60120">MSWGDFPASDSPKLSIENEDQVEEAPRTSNLFEVDGASTIRRDGLTLLYKPLSPIADIVFVHGHGGHPYLTWAKEVWADTTSEPKGLGGRMSHLFNRKDKLETFAYRKVFWPLDLLKKDFPDCRIWTYGYDRESLNEHAGATPELLANLRWLQFYKNLIFITHDLGGLLVKRALVHAWSSTNSVDQDIKRYTKGVVFFGTPHRSLDDRVLDTILQKLSSTTGADFDTPNLDVNVINTCNNKFSKLVVKHSLQILNIQEGDRLQISHPSNASSLVVPFPISRFDGAQNISANVNHADMCKFANQLEYGYRFVRAMLSQCLNKSSAPALAQPGAKKVFGISLMDLFTRDSLAVPMVVYQCIQAVELFGLDIEGIYRATGSIAHIDKLVELFDADPLQVDFRYPSVFFRDIMAVASLLKRFFRELPDPLFPRNQYQDFIKAAKIKDDVLRRDALHAEVNRLPDPNYATLRSLVLHLHKVQLHKDKNRMTAGNLAICFGPTLMETTGAFNIDDARWQVRVLDTIVGNVHFIFDDD</sequence>